<dbReference type="SUPFAM" id="SSF51735">
    <property type="entry name" value="NAD(P)-binding Rossmann-fold domains"/>
    <property type="match status" value="1"/>
</dbReference>
<dbReference type="SUPFAM" id="SSF55961">
    <property type="entry name" value="Bet v1-like"/>
    <property type="match status" value="1"/>
</dbReference>
<evidence type="ECO:0000259" key="3">
    <source>
        <dbReference type="Pfam" id="PF01370"/>
    </source>
</evidence>
<dbReference type="Gene3D" id="3.30.530.20">
    <property type="match status" value="1"/>
</dbReference>
<dbReference type="InterPro" id="IPR023393">
    <property type="entry name" value="START-like_dom_sf"/>
</dbReference>
<dbReference type="Pfam" id="PF01370">
    <property type="entry name" value="Epimerase"/>
    <property type="match status" value="1"/>
</dbReference>
<dbReference type="Proteomes" id="UP001595836">
    <property type="component" value="Unassembled WGS sequence"/>
</dbReference>
<feature type="compositionally biased region" description="Basic and acidic residues" evidence="2">
    <location>
        <begin position="200"/>
        <end position="233"/>
    </location>
</feature>
<dbReference type="RefSeq" id="WP_344991762.1">
    <property type="nucleotide sequence ID" value="NZ_BAABCD010000017.1"/>
</dbReference>
<evidence type="ECO:0000259" key="4">
    <source>
        <dbReference type="Pfam" id="PF08338"/>
    </source>
</evidence>
<evidence type="ECO:0000256" key="1">
    <source>
        <dbReference type="ARBA" id="ARBA00009353"/>
    </source>
</evidence>
<dbReference type="PANTHER" id="PTHR11092">
    <property type="entry name" value="SUGAR NUCLEOTIDE EPIMERASE RELATED"/>
    <property type="match status" value="1"/>
</dbReference>
<dbReference type="InterPro" id="IPR013549">
    <property type="entry name" value="DUF1731"/>
</dbReference>
<gene>
    <name evidence="5" type="ORF">ACFO7U_15460</name>
</gene>
<organism evidence="5 6">
    <name type="scientific">Dietzia aurantiaca</name>
    <dbReference type="NCBI Taxonomy" id="983873"/>
    <lineage>
        <taxon>Bacteria</taxon>
        <taxon>Bacillati</taxon>
        <taxon>Actinomycetota</taxon>
        <taxon>Actinomycetes</taxon>
        <taxon>Mycobacteriales</taxon>
        <taxon>Dietziaceae</taxon>
        <taxon>Dietzia</taxon>
    </lineage>
</organism>
<dbReference type="NCBIfam" id="TIGR01777">
    <property type="entry name" value="yfcH"/>
    <property type="match status" value="1"/>
</dbReference>
<reference evidence="6" key="1">
    <citation type="journal article" date="2019" name="Int. J. Syst. Evol. Microbiol.">
        <title>The Global Catalogue of Microorganisms (GCM) 10K type strain sequencing project: providing services to taxonomists for standard genome sequencing and annotation.</title>
        <authorList>
            <consortium name="The Broad Institute Genomics Platform"/>
            <consortium name="The Broad Institute Genome Sequencing Center for Infectious Disease"/>
            <person name="Wu L."/>
            <person name="Ma J."/>
        </authorList>
    </citation>
    <scope>NUCLEOTIDE SEQUENCE [LARGE SCALE GENOMIC DNA]</scope>
    <source>
        <strain evidence="6">JCM 11882</strain>
    </source>
</reference>
<dbReference type="Pfam" id="PF08338">
    <property type="entry name" value="DUF1731"/>
    <property type="match status" value="1"/>
</dbReference>
<keyword evidence="6" id="KW-1185">Reference proteome</keyword>
<comment type="similarity">
    <text evidence="1">Belongs to the NAD(P)-dependent epimerase/dehydratase family. SDR39U1 subfamily.</text>
</comment>
<evidence type="ECO:0000313" key="5">
    <source>
        <dbReference type="EMBL" id="MFC4756169.1"/>
    </source>
</evidence>
<feature type="domain" description="DUF1731" evidence="4">
    <location>
        <begin position="438"/>
        <end position="485"/>
    </location>
</feature>
<dbReference type="InterPro" id="IPR010099">
    <property type="entry name" value="SDR39U1"/>
</dbReference>
<dbReference type="PANTHER" id="PTHR11092:SF0">
    <property type="entry name" value="EPIMERASE FAMILY PROTEIN SDR39U1"/>
    <property type="match status" value="1"/>
</dbReference>
<proteinExistence type="inferred from homology"/>
<dbReference type="Gene3D" id="3.40.50.720">
    <property type="entry name" value="NAD(P)-binding Rossmann-like Domain"/>
    <property type="match status" value="1"/>
</dbReference>
<sequence length="496" mass="52007">MSIDVSCTVPVGPAEAWRYLAAPGALRRLSPPFMSLRPVHEASSLRDGEAVLEPRTALPGPLAARFGPRWVARHDPQGFVDGERFVDRCVSEPYATATGWVHVHTVTAGPSAATMLGDRVEARVPEPMLARVFAYRYRQMAADLDTIAQFGSAAAPATKPLTVAVTGASGLIGTAVTALLGVAGHRVIRLARPGGGLNAGRDDAGRDGAGSHDGAGNHDDDNAVDPARAHRSERVWDPAAPAPDLLDGVDVLVHLAGASIAGRFTGSHLRKVRDSRIDPTRRLAELVAARDGSTAMVCASAVGFYGADRGGEPLSESAANGTGSLAAIVADWERACEPARQAGARVVNVRTGLVLSAAGGMLPPLAAITRTGLGGRLGSGRQWMSWISLDDLTDIYLRAIVDPALAGVVNGTAPEPVTNEDFTRELGAVLHRPTVVPVPGWAPGLLLGSRGADELALADQRVLPHALTELDHHFRYPRLREALEHELGAESLPTAL</sequence>
<accession>A0ABV9PUN4</accession>
<comment type="caution">
    <text evidence="5">The sequence shown here is derived from an EMBL/GenBank/DDBJ whole genome shotgun (WGS) entry which is preliminary data.</text>
</comment>
<feature type="region of interest" description="Disordered" evidence="2">
    <location>
        <begin position="194"/>
        <end position="233"/>
    </location>
</feature>
<dbReference type="EMBL" id="JBHSHP010000058">
    <property type="protein sequence ID" value="MFC4756169.1"/>
    <property type="molecule type" value="Genomic_DNA"/>
</dbReference>
<evidence type="ECO:0000313" key="6">
    <source>
        <dbReference type="Proteomes" id="UP001595836"/>
    </source>
</evidence>
<feature type="domain" description="NAD-dependent epimerase/dehydratase" evidence="3">
    <location>
        <begin position="163"/>
        <end position="403"/>
    </location>
</feature>
<dbReference type="InterPro" id="IPR036291">
    <property type="entry name" value="NAD(P)-bd_dom_sf"/>
</dbReference>
<evidence type="ECO:0000256" key="2">
    <source>
        <dbReference type="SAM" id="MobiDB-lite"/>
    </source>
</evidence>
<protein>
    <submittedName>
        <fullName evidence="5">TIGR01777 family oxidoreductase</fullName>
    </submittedName>
</protein>
<name>A0ABV9PUN4_9ACTN</name>
<dbReference type="InterPro" id="IPR001509">
    <property type="entry name" value="Epimerase_deHydtase"/>
</dbReference>